<feature type="transmembrane region" description="Helical" evidence="1">
    <location>
        <begin position="231"/>
        <end position="252"/>
    </location>
</feature>
<proteinExistence type="predicted"/>
<gene>
    <name evidence="2" type="ORF">GCM10011320_24910</name>
</gene>
<keyword evidence="1" id="KW-0812">Transmembrane</keyword>
<dbReference type="Pfam" id="PF09948">
    <property type="entry name" value="PpoB2"/>
    <property type="match status" value="1"/>
</dbReference>
<dbReference type="Proteomes" id="UP000661507">
    <property type="component" value="Unassembled WGS sequence"/>
</dbReference>
<comment type="caution">
    <text evidence="2">The sequence shown here is derived from an EMBL/GenBank/DDBJ whole genome shotgun (WGS) entry which is preliminary data.</text>
</comment>
<organism evidence="2 3">
    <name type="scientific">Neoroseomonas lacus</name>
    <dbReference type="NCBI Taxonomy" id="287609"/>
    <lineage>
        <taxon>Bacteria</taxon>
        <taxon>Pseudomonadati</taxon>
        <taxon>Pseudomonadota</taxon>
        <taxon>Alphaproteobacteria</taxon>
        <taxon>Acetobacterales</taxon>
        <taxon>Acetobacteraceae</taxon>
        <taxon>Neoroseomonas</taxon>
    </lineage>
</organism>
<reference evidence="2" key="1">
    <citation type="journal article" date="2014" name="Int. J. Syst. Evol. Microbiol.">
        <title>Complete genome sequence of Corynebacterium casei LMG S-19264T (=DSM 44701T), isolated from a smear-ripened cheese.</title>
        <authorList>
            <consortium name="US DOE Joint Genome Institute (JGI-PGF)"/>
            <person name="Walter F."/>
            <person name="Albersmeier A."/>
            <person name="Kalinowski J."/>
            <person name="Ruckert C."/>
        </authorList>
    </citation>
    <scope>NUCLEOTIDE SEQUENCE</scope>
    <source>
        <strain evidence="2">CGMCC 1.3617</strain>
    </source>
</reference>
<evidence type="ECO:0000313" key="2">
    <source>
        <dbReference type="EMBL" id="GGJ16519.1"/>
    </source>
</evidence>
<sequence>MTDDATGSTVLPRSILLALLVLIAAACWLWLLSMARMQDASMDVAAMGSPTMGLGWLLFLAVWVVMMVAMMFPAAAPMILTFHRVQAGRSNRGEAFVSTWVFVAGYMVVWTAAGLGAYAVATVGEALAARAGMSASTAARVGGGLLIAAGIYQLTPIKDLCLSKCRSPVGFIMTSWRDGAGGAFRMGLVHGLWCLGCCWLLFAILFPLGMMNITAMAALAALVFAEKSLALGLWLARGAAVGLVAYGLVVLAMPRALPTFPAGGGMGAAGMPSMAAPMTMGQAGGAMGR</sequence>
<dbReference type="EMBL" id="BMKW01000005">
    <property type="protein sequence ID" value="GGJ16519.1"/>
    <property type="molecule type" value="Genomic_DNA"/>
</dbReference>
<dbReference type="RefSeq" id="WP_188967368.1">
    <property type="nucleotide sequence ID" value="NZ_BMKW01000005.1"/>
</dbReference>
<feature type="transmembrane region" description="Helical" evidence="1">
    <location>
        <begin position="15"/>
        <end position="33"/>
    </location>
</feature>
<evidence type="ECO:0000313" key="3">
    <source>
        <dbReference type="Proteomes" id="UP000661507"/>
    </source>
</evidence>
<reference evidence="2" key="2">
    <citation type="submission" date="2020-09" db="EMBL/GenBank/DDBJ databases">
        <authorList>
            <person name="Sun Q."/>
            <person name="Zhou Y."/>
        </authorList>
    </citation>
    <scope>NUCLEOTIDE SEQUENCE</scope>
    <source>
        <strain evidence="2">CGMCC 1.3617</strain>
    </source>
</reference>
<feature type="transmembrane region" description="Helical" evidence="1">
    <location>
        <begin position="54"/>
        <end position="80"/>
    </location>
</feature>
<keyword evidence="1" id="KW-1133">Transmembrane helix</keyword>
<accession>A0A917KJG2</accession>
<keyword evidence="1" id="KW-0472">Membrane</keyword>
<keyword evidence="3" id="KW-1185">Reference proteome</keyword>
<dbReference type="InterPro" id="IPR018688">
    <property type="entry name" value="PpoB2-like"/>
</dbReference>
<feature type="transmembrane region" description="Helical" evidence="1">
    <location>
        <begin position="100"/>
        <end position="121"/>
    </location>
</feature>
<feature type="transmembrane region" description="Helical" evidence="1">
    <location>
        <begin position="192"/>
        <end position="225"/>
    </location>
</feature>
<evidence type="ECO:0008006" key="4">
    <source>
        <dbReference type="Google" id="ProtNLM"/>
    </source>
</evidence>
<protein>
    <recommendedName>
        <fullName evidence="4">DUF2182 domain-containing protein</fullName>
    </recommendedName>
</protein>
<dbReference type="AlphaFoldDB" id="A0A917KJG2"/>
<evidence type="ECO:0000256" key="1">
    <source>
        <dbReference type="SAM" id="Phobius"/>
    </source>
</evidence>
<name>A0A917KJG2_9PROT</name>